<protein>
    <submittedName>
        <fullName evidence="1">Uncharacterized protein</fullName>
    </submittedName>
</protein>
<dbReference type="RefSeq" id="WP_157905144.1">
    <property type="nucleotide sequence ID" value="NZ_FOWC01000013.1"/>
</dbReference>
<dbReference type="InterPro" id="IPR013320">
    <property type="entry name" value="ConA-like_dom_sf"/>
</dbReference>
<evidence type="ECO:0000313" key="2">
    <source>
        <dbReference type="Proteomes" id="UP000470404"/>
    </source>
</evidence>
<comment type="caution">
    <text evidence="1">The sequence shown here is derived from an EMBL/GenBank/DDBJ whole genome shotgun (WGS) entry which is preliminary data.</text>
</comment>
<accession>A0ABX0BJ35</accession>
<dbReference type="Gene3D" id="2.60.120.700">
    <property type="entry name" value="Peptidase G1"/>
    <property type="match status" value="1"/>
</dbReference>
<dbReference type="SUPFAM" id="SSF49899">
    <property type="entry name" value="Concanavalin A-like lectins/glucanases"/>
    <property type="match status" value="1"/>
</dbReference>
<evidence type="ECO:0000313" key="1">
    <source>
        <dbReference type="EMBL" id="NEC54449.1"/>
    </source>
</evidence>
<dbReference type="InterPro" id="IPR000250">
    <property type="entry name" value="Peptidase_G1"/>
</dbReference>
<dbReference type="Proteomes" id="UP000470404">
    <property type="component" value="Unassembled WGS sequence"/>
</dbReference>
<keyword evidence="2" id="KW-1185">Reference proteome</keyword>
<dbReference type="EMBL" id="JAAGNC010000020">
    <property type="protein sequence ID" value="NEC54449.1"/>
    <property type="molecule type" value="Genomic_DNA"/>
</dbReference>
<organism evidence="1 2">
    <name type="scientific">Amycolatopsis rubida</name>
    <dbReference type="NCBI Taxonomy" id="112413"/>
    <lineage>
        <taxon>Bacteria</taxon>
        <taxon>Bacillati</taxon>
        <taxon>Actinomycetota</taxon>
        <taxon>Actinomycetes</taxon>
        <taxon>Pseudonocardiales</taxon>
        <taxon>Pseudonocardiaceae</taxon>
        <taxon>Amycolatopsis</taxon>
    </lineage>
</organism>
<proteinExistence type="predicted"/>
<reference evidence="1 2" key="1">
    <citation type="submission" date="2020-01" db="EMBL/GenBank/DDBJ databases">
        <title>Insect and environment-associated Actinomycetes.</title>
        <authorList>
            <person name="Currrie C."/>
            <person name="Chevrette M."/>
            <person name="Carlson C."/>
            <person name="Stubbendieck R."/>
            <person name="Wendt-Pienkowski E."/>
        </authorList>
    </citation>
    <scope>NUCLEOTIDE SEQUENCE [LARGE SCALE GENOMIC DNA]</scope>
    <source>
        <strain evidence="1 2">SID8386</strain>
    </source>
</reference>
<name>A0ABX0BJ35_9PSEU</name>
<sequence>MPAGIRGQSPNAARTCASASVTALVERRRPPPRSRASAAHPTDFRSAHARWIQPKISCPAAQDVWGVSWAGMDGWWNDVVEQGGSSARRVNGIAQYVLWWEMFPHNDIHIASPAEPGDPIDAAVTCEPATRKFRIVVKDLITGRRWCRSSPATRKRADALASTPS</sequence>
<dbReference type="Pfam" id="PF01828">
    <property type="entry name" value="Peptidase_A4"/>
    <property type="match status" value="1"/>
</dbReference>
<dbReference type="InterPro" id="IPR038656">
    <property type="entry name" value="Peptidase_G1_sf"/>
</dbReference>
<gene>
    <name evidence="1" type="ORF">G3I59_02210</name>
</gene>